<dbReference type="OrthoDB" id="4990995at2"/>
<organism evidence="2 3">
    <name type="scientific">Leucobacter luti</name>
    <dbReference type="NCBI Taxonomy" id="340320"/>
    <lineage>
        <taxon>Bacteria</taxon>
        <taxon>Bacillati</taxon>
        <taxon>Actinomycetota</taxon>
        <taxon>Actinomycetes</taxon>
        <taxon>Micrococcales</taxon>
        <taxon>Microbacteriaceae</taxon>
        <taxon>Leucobacter</taxon>
    </lineage>
</organism>
<evidence type="ECO:0000313" key="3">
    <source>
        <dbReference type="Proteomes" id="UP000295601"/>
    </source>
</evidence>
<sequence>MLTTDRAVERLTENHTVLLNGAEYECTALLTQLREAIASSAGVGGGSEGGGLMNLAALTLWDNIDGVARGWQQTFWAGHRGELAQVIRRLPRLIQAAHVLNEIDDALRGRLDALFATWVTQIEDLFDPPRVQELTAPCPTCGERYHQKVTTDERGAVIETVRMAAVIIPLKRGRALVAECRSCGMQWGTERDLSALAAGMGIEVDVAALQKLLTISS</sequence>
<accession>A0A4R6S408</accession>
<dbReference type="RefSeq" id="WP_133616455.1">
    <property type="nucleotide sequence ID" value="NZ_SNYA01000003.1"/>
</dbReference>
<dbReference type="InterPro" id="IPR055765">
    <property type="entry name" value="DUF7341"/>
</dbReference>
<keyword evidence="3" id="KW-1185">Reference proteome</keyword>
<evidence type="ECO:0000259" key="1">
    <source>
        <dbReference type="Pfam" id="PF24030"/>
    </source>
</evidence>
<dbReference type="Pfam" id="PF24030">
    <property type="entry name" value="DUF7341"/>
    <property type="match status" value="1"/>
</dbReference>
<dbReference type="AlphaFoldDB" id="A0A4R6S408"/>
<reference evidence="2 3" key="1">
    <citation type="submission" date="2019-03" db="EMBL/GenBank/DDBJ databases">
        <title>Genomic analyses of the natural microbiome of Caenorhabditis elegans.</title>
        <authorList>
            <person name="Samuel B."/>
        </authorList>
    </citation>
    <scope>NUCLEOTIDE SEQUENCE [LARGE SCALE GENOMIC DNA]</scope>
    <source>
        <strain evidence="2 3">JUb18</strain>
    </source>
</reference>
<comment type="caution">
    <text evidence="2">The sequence shown here is derived from an EMBL/GenBank/DDBJ whole genome shotgun (WGS) entry which is preliminary data.</text>
</comment>
<proteinExistence type="predicted"/>
<evidence type="ECO:0000313" key="2">
    <source>
        <dbReference type="EMBL" id="TDP93445.1"/>
    </source>
</evidence>
<dbReference type="Proteomes" id="UP000295601">
    <property type="component" value="Unassembled WGS sequence"/>
</dbReference>
<protein>
    <recommendedName>
        <fullName evidence="1">DUF7341 domain-containing protein</fullName>
    </recommendedName>
</protein>
<dbReference type="EMBL" id="SNYA01000003">
    <property type="protein sequence ID" value="TDP93445.1"/>
    <property type="molecule type" value="Genomic_DNA"/>
</dbReference>
<gene>
    <name evidence="2" type="ORF">EDF62_1424</name>
</gene>
<feature type="domain" description="DUF7341" evidence="1">
    <location>
        <begin position="5"/>
        <end position="126"/>
    </location>
</feature>
<name>A0A4R6S408_9MICO</name>